<name>A0AAW1T2Q2_9CHLO</name>
<dbReference type="Pfam" id="PF10780">
    <property type="entry name" value="MRP_L53"/>
    <property type="match status" value="1"/>
</dbReference>
<organism evidence="9 10">
    <name type="scientific">Apatococcus fuscideae</name>
    <dbReference type="NCBI Taxonomy" id="2026836"/>
    <lineage>
        <taxon>Eukaryota</taxon>
        <taxon>Viridiplantae</taxon>
        <taxon>Chlorophyta</taxon>
        <taxon>core chlorophytes</taxon>
        <taxon>Trebouxiophyceae</taxon>
        <taxon>Chlorellales</taxon>
        <taxon>Chlorellaceae</taxon>
        <taxon>Apatococcus</taxon>
    </lineage>
</organism>
<dbReference type="InterPro" id="IPR052473">
    <property type="entry name" value="mtLSU_mL53"/>
</dbReference>
<protein>
    <recommendedName>
        <fullName evidence="7">Large ribosomal subunit protein mL53</fullName>
    </recommendedName>
    <alternativeName>
        <fullName evidence="8">39S ribosomal protein L53, mitochondrial</fullName>
    </alternativeName>
</protein>
<keyword evidence="10" id="KW-1185">Reference proteome</keyword>
<dbReference type="PANTHER" id="PTHR33618">
    <property type="entry name" value="39S RIBOSOMAL PROTEIN L53, MITOCHONDRIAL"/>
    <property type="match status" value="1"/>
</dbReference>
<comment type="caution">
    <text evidence="9">The sequence shown here is derived from an EMBL/GenBank/DDBJ whole genome shotgun (WGS) entry which is preliminary data.</text>
</comment>
<sequence>MVLRQLSRVAVRFSPWSGSGSCSAREIVQRLSGPQAKASNPDCKVEVLVRVKGEPLVAVQYKNGVVDKIPSANLSAQQILARLRDRSAELEAAEFLQKSGAAGNQLESTWGSGSDSFQSGTAIKESFILVLTGASTVRIQQKTLAAAQQIVVSRALESIPAVFLIPQMLL</sequence>
<dbReference type="Proteomes" id="UP001485043">
    <property type="component" value="Unassembled WGS sequence"/>
</dbReference>
<evidence type="ECO:0000256" key="7">
    <source>
        <dbReference type="ARBA" id="ARBA00035180"/>
    </source>
</evidence>
<gene>
    <name evidence="9" type="ORF">WJX84_007100</name>
</gene>
<evidence type="ECO:0000256" key="1">
    <source>
        <dbReference type="ARBA" id="ARBA00004173"/>
    </source>
</evidence>
<evidence type="ECO:0000256" key="3">
    <source>
        <dbReference type="ARBA" id="ARBA00022946"/>
    </source>
</evidence>
<keyword evidence="4" id="KW-0689">Ribosomal protein</keyword>
<dbReference type="PANTHER" id="PTHR33618:SF1">
    <property type="entry name" value="LARGE RIBOSOMAL SUBUNIT PROTEIN ML53"/>
    <property type="match status" value="1"/>
</dbReference>
<keyword evidence="3" id="KW-0809">Transit peptide</keyword>
<dbReference type="InterPro" id="IPR019716">
    <property type="entry name" value="Ribosomal_mL53"/>
</dbReference>
<evidence type="ECO:0000256" key="5">
    <source>
        <dbReference type="ARBA" id="ARBA00023128"/>
    </source>
</evidence>
<accession>A0AAW1T2Q2</accession>
<keyword evidence="5" id="KW-0496">Mitochondrion</keyword>
<evidence type="ECO:0000256" key="2">
    <source>
        <dbReference type="ARBA" id="ARBA00005557"/>
    </source>
</evidence>
<dbReference type="GO" id="GO:0005762">
    <property type="term" value="C:mitochondrial large ribosomal subunit"/>
    <property type="evidence" value="ECO:0007669"/>
    <property type="project" value="TreeGrafter"/>
</dbReference>
<dbReference type="AlphaFoldDB" id="A0AAW1T2Q2"/>
<dbReference type="EMBL" id="JALJOV010000450">
    <property type="protein sequence ID" value="KAK9863610.1"/>
    <property type="molecule type" value="Genomic_DNA"/>
</dbReference>
<evidence type="ECO:0000256" key="8">
    <source>
        <dbReference type="ARBA" id="ARBA00042721"/>
    </source>
</evidence>
<comment type="similarity">
    <text evidence="2">Belongs to the mitochondrion-specific ribosomal protein mL53 family.</text>
</comment>
<proteinExistence type="inferred from homology"/>
<comment type="subcellular location">
    <subcellularLocation>
        <location evidence="1">Mitochondrion</location>
    </subcellularLocation>
</comment>
<keyword evidence="6" id="KW-0687">Ribonucleoprotein</keyword>
<evidence type="ECO:0000313" key="10">
    <source>
        <dbReference type="Proteomes" id="UP001485043"/>
    </source>
</evidence>
<evidence type="ECO:0000256" key="6">
    <source>
        <dbReference type="ARBA" id="ARBA00023274"/>
    </source>
</evidence>
<dbReference type="SUPFAM" id="SSF52833">
    <property type="entry name" value="Thioredoxin-like"/>
    <property type="match status" value="1"/>
</dbReference>
<evidence type="ECO:0000256" key="4">
    <source>
        <dbReference type="ARBA" id="ARBA00022980"/>
    </source>
</evidence>
<dbReference type="Gene3D" id="3.40.30.10">
    <property type="entry name" value="Glutaredoxin"/>
    <property type="match status" value="1"/>
</dbReference>
<dbReference type="InterPro" id="IPR036249">
    <property type="entry name" value="Thioredoxin-like_sf"/>
</dbReference>
<reference evidence="9 10" key="1">
    <citation type="journal article" date="2024" name="Nat. Commun.">
        <title>Phylogenomics reveals the evolutionary origins of lichenization in chlorophyte algae.</title>
        <authorList>
            <person name="Puginier C."/>
            <person name="Libourel C."/>
            <person name="Otte J."/>
            <person name="Skaloud P."/>
            <person name="Haon M."/>
            <person name="Grisel S."/>
            <person name="Petersen M."/>
            <person name="Berrin J.G."/>
            <person name="Delaux P.M."/>
            <person name="Dal Grande F."/>
            <person name="Keller J."/>
        </authorList>
    </citation>
    <scope>NUCLEOTIDE SEQUENCE [LARGE SCALE GENOMIC DNA]</scope>
    <source>
        <strain evidence="9 10">SAG 2523</strain>
    </source>
</reference>
<evidence type="ECO:0000313" key="9">
    <source>
        <dbReference type="EMBL" id="KAK9863610.1"/>
    </source>
</evidence>